<keyword evidence="3" id="KW-1185">Reference proteome</keyword>
<feature type="domain" description="Peptidase C39-like" evidence="1">
    <location>
        <begin position="7"/>
        <end position="136"/>
    </location>
</feature>
<dbReference type="Pfam" id="PF13529">
    <property type="entry name" value="Peptidase_C39_2"/>
    <property type="match status" value="1"/>
</dbReference>
<organism evidence="2 3">
    <name type="scientific">Lacrimispora celerecrescens</name>
    <dbReference type="NCBI Taxonomy" id="29354"/>
    <lineage>
        <taxon>Bacteria</taxon>
        <taxon>Bacillati</taxon>
        <taxon>Bacillota</taxon>
        <taxon>Clostridia</taxon>
        <taxon>Lachnospirales</taxon>
        <taxon>Lachnospiraceae</taxon>
        <taxon>Lacrimispora</taxon>
    </lineage>
</organism>
<evidence type="ECO:0000313" key="3">
    <source>
        <dbReference type="Proteomes" id="UP000028525"/>
    </source>
</evidence>
<dbReference type="Proteomes" id="UP000028525">
    <property type="component" value="Unassembled WGS sequence"/>
</dbReference>
<dbReference type="AlphaFoldDB" id="A0A084JR89"/>
<dbReference type="InterPro" id="IPR039564">
    <property type="entry name" value="Peptidase_C39-like"/>
</dbReference>
<evidence type="ECO:0000313" key="2">
    <source>
        <dbReference type="EMBL" id="KEZ91473.1"/>
    </source>
</evidence>
<dbReference type="OrthoDB" id="2039681at2"/>
<reference evidence="2 3" key="1">
    <citation type="submission" date="2014-07" db="EMBL/GenBank/DDBJ databases">
        <title>Draft genome of Clostridium celerecrescens 152B isolated from sediments associated with methane hydrate from Krishna Godavari basin.</title>
        <authorList>
            <person name="Honkalas V.S."/>
            <person name="Dabir A.P."/>
            <person name="Arora P."/>
            <person name="Dhakephalkar P.K."/>
        </authorList>
    </citation>
    <scope>NUCLEOTIDE SEQUENCE [LARGE SCALE GENOMIC DNA]</scope>
    <source>
        <strain evidence="2 3">152B</strain>
    </source>
</reference>
<evidence type="ECO:0000259" key="1">
    <source>
        <dbReference type="Pfam" id="PF13529"/>
    </source>
</evidence>
<name>A0A084JR89_9FIRM</name>
<protein>
    <recommendedName>
        <fullName evidence="1">Peptidase C39-like domain-containing protein</fullName>
    </recommendedName>
</protein>
<gene>
    <name evidence="2" type="ORF">IO98_01935</name>
</gene>
<dbReference type="EMBL" id="JPME01000003">
    <property type="protein sequence ID" value="KEZ91473.1"/>
    <property type="molecule type" value="Genomic_DNA"/>
</dbReference>
<sequence length="187" mass="22146">MYKNYFISQNDQSFYPESACGIACLSMLLKYHQIAGYDNFEKLAKELNFNVSPEEKGYDNDDMKCGTYPEDIFKYFTKNNINFRMSFYDDEWKDSLKKSPVMVMMTGNEEEFGLRNSHWVLLVKRDKDFFTYLDPYETMISNNYVKHIWSGDFRKYYTGIACQVIKCNWNQCLSTKPNRTAIGGNYE</sequence>
<comment type="caution">
    <text evidence="2">The sequence shown here is derived from an EMBL/GenBank/DDBJ whole genome shotgun (WGS) entry which is preliminary data.</text>
</comment>
<dbReference type="RefSeq" id="WP_038277458.1">
    <property type="nucleotide sequence ID" value="NZ_JPME01000003.1"/>
</dbReference>
<accession>A0A084JR89</accession>
<dbReference type="Gene3D" id="3.90.70.10">
    <property type="entry name" value="Cysteine proteinases"/>
    <property type="match status" value="1"/>
</dbReference>
<proteinExistence type="predicted"/>